<reference evidence="3 4" key="1">
    <citation type="submission" date="2018-10" db="EMBL/GenBank/DDBJ databases">
        <title>Phylogenomics of Brevibacillus.</title>
        <authorList>
            <person name="Dunlap C."/>
        </authorList>
    </citation>
    <scope>NUCLEOTIDE SEQUENCE [LARGE SCALE GENOMIC DNA]</scope>
    <source>
        <strain evidence="3 4">DSM 100115</strain>
    </source>
</reference>
<name>A0A3M8AU54_9BACL</name>
<dbReference type="Pfam" id="PF09587">
    <property type="entry name" value="PGA_cap"/>
    <property type="match status" value="1"/>
</dbReference>
<dbReference type="PANTHER" id="PTHR33393:SF13">
    <property type="entry name" value="PGA BIOSYNTHESIS PROTEIN CAPA"/>
    <property type="match status" value="1"/>
</dbReference>
<keyword evidence="4" id="KW-1185">Reference proteome</keyword>
<dbReference type="CDD" id="cd07381">
    <property type="entry name" value="MPP_CapA"/>
    <property type="match status" value="1"/>
</dbReference>
<accession>A0A3M8AU54</accession>
<dbReference type="SMART" id="SM00854">
    <property type="entry name" value="PGA_cap"/>
    <property type="match status" value="1"/>
</dbReference>
<dbReference type="InterPro" id="IPR052169">
    <property type="entry name" value="CW_Biosynth-Accessory"/>
</dbReference>
<dbReference type="Gene3D" id="3.60.21.10">
    <property type="match status" value="1"/>
</dbReference>
<dbReference type="InterPro" id="IPR029052">
    <property type="entry name" value="Metallo-depent_PP-like"/>
</dbReference>
<proteinExistence type="inferred from homology"/>
<sequence>MIETNYSRTRSRQMQRRSMRRRAWKNTLLFSLLACIGAGAYFSFTSLDKHKAPETNPAPTHAAAQEPTVRLSFVGDVMMAGNVEKVLLEKGYHYPFTHVRELFLQDDYTIANLESPLTTRGTPADNKAYVYKSSPLAAPAMQAAGIDAVNLANNHAMDQGVDGLLDTFAALEENRIAYVGGGVDSARAYAPVFVEKNGIRLALFGFSRVMPEVSWFAQKNAPGLAGTYDPAMAVQAIQQAKAQADIVIVIAHWGKEREDFPVEHQKELAKAYIDAGADLVVGGHPHVLQGFEQYRGKWIAYSLGNFIFTRSTEPKTWETMVLQASCTKNAACSLTMLPFHAELGQAVPMNATDGAALLRRIESLSENVQIDADGRVRAKDGQDT</sequence>
<gene>
    <name evidence="3" type="ORF">EDM57_16775</name>
</gene>
<comment type="caution">
    <text evidence="3">The sequence shown here is derived from an EMBL/GenBank/DDBJ whole genome shotgun (WGS) entry which is preliminary data.</text>
</comment>
<dbReference type="AlphaFoldDB" id="A0A3M8AU54"/>
<dbReference type="Proteomes" id="UP000268829">
    <property type="component" value="Unassembled WGS sequence"/>
</dbReference>
<evidence type="ECO:0000259" key="2">
    <source>
        <dbReference type="SMART" id="SM00854"/>
    </source>
</evidence>
<organism evidence="3 4">
    <name type="scientific">Brevibacillus gelatini</name>
    <dbReference type="NCBI Taxonomy" id="1655277"/>
    <lineage>
        <taxon>Bacteria</taxon>
        <taxon>Bacillati</taxon>
        <taxon>Bacillota</taxon>
        <taxon>Bacilli</taxon>
        <taxon>Bacillales</taxon>
        <taxon>Paenibacillaceae</taxon>
        <taxon>Brevibacillus</taxon>
    </lineage>
</organism>
<evidence type="ECO:0000256" key="1">
    <source>
        <dbReference type="ARBA" id="ARBA00005662"/>
    </source>
</evidence>
<dbReference type="InterPro" id="IPR019079">
    <property type="entry name" value="Capsule_synth_CapA"/>
</dbReference>
<evidence type="ECO:0000313" key="4">
    <source>
        <dbReference type="Proteomes" id="UP000268829"/>
    </source>
</evidence>
<dbReference type="SUPFAM" id="SSF56300">
    <property type="entry name" value="Metallo-dependent phosphatases"/>
    <property type="match status" value="1"/>
</dbReference>
<protein>
    <submittedName>
        <fullName evidence="3">CapA family protein</fullName>
    </submittedName>
</protein>
<dbReference type="PANTHER" id="PTHR33393">
    <property type="entry name" value="POLYGLUTAMINE SYNTHESIS ACCESSORY PROTEIN RV0574C-RELATED"/>
    <property type="match status" value="1"/>
</dbReference>
<comment type="similarity">
    <text evidence="1">Belongs to the CapA family.</text>
</comment>
<dbReference type="EMBL" id="RHHS01000039">
    <property type="protein sequence ID" value="RNB54691.1"/>
    <property type="molecule type" value="Genomic_DNA"/>
</dbReference>
<dbReference type="OrthoDB" id="9810906at2"/>
<evidence type="ECO:0000313" key="3">
    <source>
        <dbReference type="EMBL" id="RNB54691.1"/>
    </source>
</evidence>
<feature type="domain" description="Capsule synthesis protein CapA" evidence="2">
    <location>
        <begin position="70"/>
        <end position="310"/>
    </location>
</feature>
<dbReference type="RefSeq" id="WP_122905832.1">
    <property type="nucleotide sequence ID" value="NZ_RHHS01000039.1"/>
</dbReference>